<dbReference type="InterPro" id="IPR000783">
    <property type="entry name" value="RNA_pol_subH/Rpb5_C"/>
</dbReference>
<gene>
    <name evidence="2" type="ORF">BUALT_Bualt12G0027600</name>
</gene>
<reference evidence="2" key="1">
    <citation type="submission" date="2019-10" db="EMBL/GenBank/DDBJ databases">
        <authorList>
            <person name="Zhang R."/>
            <person name="Pan Y."/>
            <person name="Wang J."/>
            <person name="Ma R."/>
            <person name="Yu S."/>
        </authorList>
    </citation>
    <scope>NUCLEOTIDE SEQUENCE</scope>
    <source>
        <strain evidence="2">LA-IB0</strain>
        <tissue evidence="2">Leaf</tissue>
    </source>
</reference>
<accession>A0AAV6WPE8</accession>
<dbReference type="Proteomes" id="UP000826271">
    <property type="component" value="Unassembled WGS sequence"/>
</dbReference>
<dbReference type="GO" id="GO:0003677">
    <property type="term" value="F:DNA binding"/>
    <property type="evidence" value="ECO:0007669"/>
    <property type="project" value="InterPro"/>
</dbReference>
<sequence>MLQITDLLVNITRHELKPNHQVLTDAEKENLLKKYSIDEKQVSIHNFNLIDMFNLTTPWTISTIALHKNHSSSSKSFLTLGCQFLSSLGPIFDKMFTCEFIFLFQLPRMSQKDAIARYYGLEKGQVVKVAYSGELTQLHVTYRCVW</sequence>
<dbReference type="PANTHER" id="PTHR10535">
    <property type="entry name" value="DNA-DIRECTED RNA POLYMERASES I, II, AND III SUBUNIT RPABC1"/>
    <property type="match status" value="1"/>
</dbReference>
<feature type="domain" description="RNA polymerase subunit H/Rpb5 C-terminal" evidence="1">
    <location>
        <begin position="105"/>
        <end position="145"/>
    </location>
</feature>
<feature type="domain" description="RNA polymerase subunit H/Rpb5 C-terminal" evidence="1">
    <location>
        <begin position="9"/>
        <end position="41"/>
    </location>
</feature>
<organism evidence="2 3">
    <name type="scientific">Buddleja alternifolia</name>
    <dbReference type="NCBI Taxonomy" id="168488"/>
    <lineage>
        <taxon>Eukaryota</taxon>
        <taxon>Viridiplantae</taxon>
        <taxon>Streptophyta</taxon>
        <taxon>Embryophyta</taxon>
        <taxon>Tracheophyta</taxon>
        <taxon>Spermatophyta</taxon>
        <taxon>Magnoliopsida</taxon>
        <taxon>eudicotyledons</taxon>
        <taxon>Gunneridae</taxon>
        <taxon>Pentapetalae</taxon>
        <taxon>asterids</taxon>
        <taxon>lamiids</taxon>
        <taxon>Lamiales</taxon>
        <taxon>Scrophulariaceae</taxon>
        <taxon>Buddlejeae</taxon>
        <taxon>Buddleja</taxon>
    </lineage>
</organism>
<dbReference type="Gene3D" id="3.90.940.20">
    <property type="entry name" value="RPB5-like RNA polymerase subunit"/>
    <property type="match status" value="2"/>
</dbReference>
<proteinExistence type="predicted"/>
<dbReference type="GO" id="GO:0006362">
    <property type="term" value="P:transcription elongation by RNA polymerase I"/>
    <property type="evidence" value="ECO:0007669"/>
    <property type="project" value="TreeGrafter"/>
</dbReference>
<dbReference type="InterPro" id="IPR035913">
    <property type="entry name" value="RPB5-like_sf"/>
</dbReference>
<evidence type="ECO:0000259" key="1">
    <source>
        <dbReference type="Pfam" id="PF01191"/>
    </source>
</evidence>
<dbReference type="SUPFAM" id="SSF55287">
    <property type="entry name" value="RPB5-like RNA polymerase subunit"/>
    <property type="match status" value="2"/>
</dbReference>
<keyword evidence="3" id="KW-1185">Reference proteome</keyword>
<comment type="caution">
    <text evidence="2">The sequence shown here is derived from an EMBL/GenBank/DDBJ whole genome shotgun (WGS) entry which is preliminary data.</text>
</comment>
<protein>
    <recommendedName>
        <fullName evidence="1">RNA polymerase subunit H/Rpb5 C-terminal domain-containing protein</fullName>
    </recommendedName>
</protein>
<dbReference type="AlphaFoldDB" id="A0AAV6WPE8"/>
<dbReference type="GO" id="GO:0003899">
    <property type="term" value="F:DNA-directed RNA polymerase activity"/>
    <property type="evidence" value="ECO:0007669"/>
    <property type="project" value="InterPro"/>
</dbReference>
<dbReference type="Pfam" id="PF01191">
    <property type="entry name" value="RNA_pol_Rpb5_C"/>
    <property type="match status" value="2"/>
</dbReference>
<evidence type="ECO:0000313" key="3">
    <source>
        <dbReference type="Proteomes" id="UP000826271"/>
    </source>
</evidence>
<name>A0AAV6WPE8_9LAMI</name>
<dbReference type="GO" id="GO:0006366">
    <property type="term" value="P:transcription by RNA polymerase II"/>
    <property type="evidence" value="ECO:0007669"/>
    <property type="project" value="TreeGrafter"/>
</dbReference>
<dbReference type="GO" id="GO:0042797">
    <property type="term" value="P:tRNA transcription by RNA polymerase III"/>
    <property type="evidence" value="ECO:0007669"/>
    <property type="project" value="TreeGrafter"/>
</dbReference>
<dbReference type="EMBL" id="WHWC01000012">
    <property type="protein sequence ID" value="KAG8372063.1"/>
    <property type="molecule type" value="Genomic_DNA"/>
</dbReference>
<dbReference type="PANTHER" id="PTHR10535:SF2">
    <property type="entry name" value="DNA-DIRECTED RNA POLYMERASE V SUBUNIT 5A"/>
    <property type="match status" value="1"/>
</dbReference>
<evidence type="ECO:0000313" key="2">
    <source>
        <dbReference type="EMBL" id="KAG8372063.1"/>
    </source>
</evidence>
<dbReference type="InterPro" id="IPR014381">
    <property type="entry name" value="Arch_Rpo5/euc_Rpb5"/>
</dbReference>